<name>A0ABU5RU39_9CYAN</name>
<keyword evidence="1" id="KW-0732">Signal</keyword>
<feature type="chain" id="PRO_5045136582" evidence="1">
    <location>
        <begin position="26"/>
        <end position="189"/>
    </location>
</feature>
<dbReference type="EMBL" id="JAYGHX010000004">
    <property type="protein sequence ID" value="MEA5391284.1"/>
    <property type="molecule type" value="Genomic_DNA"/>
</dbReference>
<dbReference type="Proteomes" id="UP001304461">
    <property type="component" value="Unassembled WGS sequence"/>
</dbReference>
<keyword evidence="3" id="KW-1185">Reference proteome</keyword>
<reference evidence="2 3" key="1">
    <citation type="submission" date="2023-12" db="EMBL/GenBank/DDBJ databases">
        <title>Baltic Sea Cyanobacteria.</title>
        <authorList>
            <person name="Delbaje E."/>
            <person name="Fewer D.P."/>
            <person name="Shishido T.K."/>
        </authorList>
    </citation>
    <scope>NUCLEOTIDE SEQUENCE [LARGE SCALE GENOMIC DNA]</scope>
    <source>
        <strain evidence="2 3">UHCC 0139</strain>
    </source>
</reference>
<evidence type="ECO:0000313" key="2">
    <source>
        <dbReference type="EMBL" id="MEA5391284.1"/>
    </source>
</evidence>
<sequence>MRRLPILAASLLGLASVVVSAPALADSVQARCDVFPAGEDKATSSGLCTFSQRQGFVTIQLKGGQTIELKPNESTPNAYFDGRGEPARREMLEANRGQVYRLENQSIFVFWDPAPYGKEASSTTPTTPAAKPPEIVKLLLGIHQVKFEGACRVNFNKAGKQFSKTSSCTPAQVTQAEDAMQRFFREQGL</sequence>
<feature type="signal peptide" evidence="1">
    <location>
        <begin position="1"/>
        <end position="25"/>
    </location>
</feature>
<proteinExistence type="predicted"/>
<protein>
    <submittedName>
        <fullName evidence="2">Uncharacterized protein</fullName>
    </submittedName>
</protein>
<accession>A0ABU5RU39</accession>
<comment type="caution">
    <text evidence="2">The sequence shown here is derived from an EMBL/GenBank/DDBJ whole genome shotgun (WGS) entry which is preliminary data.</text>
</comment>
<dbReference type="RefSeq" id="WP_323305325.1">
    <property type="nucleotide sequence ID" value="NZ_JAYGHX010000004.1"/>
</dbReference>
<gene>
    <name evidence="2" type="ORF">VB738_08425</name>
</gene>
<evidence type="ECO:0000256" key="1">
    <source>
        <dbReference type="SAM" id="SignalP"/>
    </source>
</evidence>
<evidence type="ECO:0000313" key="3">
    <source>
        <dbReference type="Proteomes" id="UP001304461"/>
    </source>
</evidence>
<organism evidence="2 3">
    <name type="scientific">Cyanobium gracile UHCC 0139</name>
    <dbReference type="NCBI Taxonomy" id="3110308"/>
    <lineage>
        <taxon>Bacteria</taxon>
        <taxon>Bacillati</taxon>
        <taxon>Cyanobacteriota</taxon>
        <taxon>Cyanophyceae</taxon>
        <taxon>Synechococcales</taxon>
        <taxon>Prochlorococcaceae</taxon>
        <taxon>Cyanobium</taxon>
    </lineage>
</organism>